<feature type="domain" description="Major facilitator superfamily (MFS) profile" evidence="9">
    <location>
        <begin position="50"/>
        <end position="511"/>
    </location>
</feature>
<dbReference type="NCBIfam" id="TIGR00879">
    <property type="entry name" value="SP"/>
    <property type="match status" value="1"/>
</dbReference>
<keyword evidence="5 8" id="KW-1133">Transmembrane helix</keyword>
<feature type="transmembrane region" description="Helical" evidence="8">
    <location>
        <begin position="486"/>
        <end position="507"/>
    </location>
</feature>
<comment type="subcellular location">
    <subcellularLocation>
        <location evidence="1">Membrane</location>
        <topology evidence="1">Multi-pass membrane protein</topology>
    </subcellularLocation>
</comment>
<dbReference type="GeneID" id="26237178"/>
<dbReference type="InterPro" id="IPR005828">
    <property type="entry name" value="MFS_sugar_transport-like"/>
</dbReference>
<dbReference type="FunFam" id="1.20.1250.20:FF:000026">
    <property type="entry name" value="MFS quinate transporter QutD"/>
    <property type="match status" value="1"/>
</dbReference>
<keyword evidence="3 7" id="KW-0813">Transport</keyword>
<dbReference type="PROSITE" id="PS50850">
    <property type="entry name" value="MFS"/>
    <property type="match status" value="1"/>
</dbReference>
<feature type="transmembrane region" description="Helical" evidence="8">
    <location>
        <begin position="323"/>
        <end position="343"/>
    </location>
</feature>
<keyword evidence="4 8" id="KW-0812">Transmembrane</keyword>
<dbReference type="InterPro" id="IPR003663">
    <property type="entry name" value="Sugar/inositol_transpt"/>
</dbReference>
<comment type="similarity">
    <text evidence="2 7">Belongs to the major facilitator superfamily. Sugar transporter (TC 2.A.1.1) family.</text>
</comment>
<evidence type="ECO:0000256" key="7">
    <source>
        <dbReference type="RuleBase" id="RU003346"/>
    </source>
</evidence>
<dbReference type="Proteomes" id="UP000595662">
    <property type="component" value="Chromosome 4"/>
</dbReference>
<feature type="transmembrane region" description="Helical" evidence="8">
    <location>
        <begin position="421"/>
        <end position="446"/>
    </location>
</feature>
<dbReference type="VEuPathDB" id="FungiDB:PDIP_88640"/>
<evidence type="ECO:0000256" key="6">
    <source>
        <dbReference type="ARBA" id="ARBA00023136"/>
    </source>
</evidence>
<evidence type="ECO:0000313" key="11">
    <source>
        <dbReference type="Proteomes" id="UP000595662"/>
    </source>
</evidence>
<evidence type="ECO:0000256" key="4">
    <source>
        <dbReference type="ARBA" id="ARBA00022692"/>
    </source>
</evidence>
<dbReference type="KEGG" id="pdp:PDIP_88640"/>
<dbReference type="PROSITE" id="PS00217">
    <property type="entry name" value="SUGAR_TRANSPORT_2"/>
    <property type="match status" value="1"/>
</dbReference>
<accession>A0A7T6XR53</accession>
<dbReference type="GO" id="GO:0005351">
    <property type="term" value="F:carbohydrate:proton symporter activity"/>
    <property type="evidence" value="ECO:0007669"/>
    <property type="project" value="TreeGrafter"/>
</dbReference>
<dbReference type="PANTHER" id="PTHR48022:SF14">
    <property type="entry name" value="MAJOR FACILITATOR SUPERFAMILY (MFS) PROFILE DOMAIN-CONTAINING PROTEIN-RELATED"/>
    <property type="match status" value="1"/>
</dbReference>
<feature type="transmembrane region" description="Helical" evidence="8">
    <location>
        <begin position="458"/>
        <end position="480"/>
    </location>
</feature>
<dbReference type="InterPro" id="IPR050360">
    <property type="entry name" value="MFS_Sugar_Transporters"/>
</dbReference>
<gene>
    <name evidence="10" type="ORF">Pdw03_0455</name>
</gene>
<feature type="transmembrane region" description="Helical" evidence="8">
    <location>
        <begin position="218"/>
        <end position="237"/>
    </location>
</feature>
<dbReference type="PANTHER" id="PTHR48022">
    <property type="entry name" value="PLASTIDIC GLUCOSE TRANSPORTER 4"/>
    <property type="match status" value="1"/>
</dbReference>
<feature type="transmembrane region" description="Helical" evidence="8">
    <location>
        <begin position="93"/>
        <end position="112"/>
    </location>
</feature>
<organism evidence="10 11">
    <name type="scientific">Penicillium digitatum</name>
    <name type="common">Green mold</name>
    <dbReference type="NCBI Taxonomy" id="36651"/>
    <lineage>
        <taxon>Eukaryota</taxon>
        <taxon>Fungi</taxon>
        <taxon>Dikarya</taxon>
        <taxon>Ascomycota</taxon>
        <taxon>Pezizomycotina</taxon>
        <taxon>Eurotiomycetes</taxon>
        <taxon>Eurotiomycetidae</taxon>
        <taxon>Eurotiales</taxon>
        <taxon>Aspergillaceae</taxon>
        <taxon>Penicillium</taxon>
    </lineage>
</organism>
<keyword evidence="6 8" id="KW-0472">Membrane</keyword>
<protein>
    <submittedName>
        <fullName evidence="10">MFS monosaccharide transporter, putative</fullName>
    </submittedName>
</protein>
<dbReference type="SUPFAM" id="SSF103473">
    <property type="entry name" value="MFS general substrate transporter"/>
    <property type="match status" value="1"/>
</dbReference>
<dbReference type="OMA" id="EWCEIRA"/>
<dbReference type="PRINTS" id="PR00171">
    <property type="entry name" value="SUGRTRNSPORT"/>
</dbReference>
<evidence type="ECO:0000256" key="3">
    <source>
        <dbReference type="ARBA" id="ARBA00022448"/>
    </source>
</evidence>
<dbReference type="EMBL" id="CP060777">
    <property type="protein sequence ID" value="QQK45557.1"/>
    <property type="molecule type" value="Genomic_DNA"/>
</dbReference>
<evidence type="ECO:0000259" key="9">
    <source>
        <dbReference type="PROSITE" id="PS50850"/>
    </source>
</evidence>
<dbReference type="Gene3D" id="1.20.1250.20">
    <property type="entry name" value="MFS general substrate transporter like domains"/>
    <property type="match status" value="1"/>
</dbReference>
<proteinExistence type="inferred from homology"/>
<evidence type="ECO:0000256" key="8">
    <source>
        <dbReference type="SAM" id="Phobius"/>
    </source>
</evidence>
<dbReference type="InterPro" id="IPR020846">
    <property type="entry name" value="MFS_dom"/>
</dbReference>
<dbReference type="PROSITE" id="PS00216">
    <property type="entry name" value="SUGAR_TRANSPORT_1"/>
    <property type="match status" value="1"/>
</dbReference>
<name>A0A7T6XR53_PENDI</name>
<evidence type="ECO:0000256" key="1">
    <source>
        <dbReference type="ARBA" id="ARBA00004141"/>
    </source>
</evidence>
<dbReference type="RefSeq" id="XP_014530360.1">
    <property type="nucleotide sequence ID" value="XM_014674874.1"/>
</dbReference>
<dbReference type="Pfam" id="PF00083">
    <property type="entry name" value="Sugar_tr"/>
    <property type="match status" value="1"/>
</dbReference>
<feature type="transmembrane region" description="Helical" evidence="8">
    <location>
        <begin position="46"/>
        <end position="73"/>
    </location>
</feature>
<dbReference type="AlphaFoldDB" id="A0A7T6XR53"/>
<dbReference type="InterPro" id="IPR005829">
    <property type="entry name" value="Sugar_transporter_CS"/>
</dbReference>
<sequence>MADSIPAIKKPSGLAVESFSHPAIDIASDREPYGPPGLRGLVANPFVVLCAACSTLGGLLFGYDQGVISVILVMDQFLTEFPRIDEGNPGSGFAKGLLTAMIELGALIGALNQGWIADKISRRYSILVAVAIFTIGSVLQTAASGYPMLTVARLIGGVGIGMLSMVAPLYIFEISPPECRGTLLVLEEWCIVLGIVIAFWMTYGTQYMVGEWSWRLPFLLQLIPGFVLAAGVYALPFSPRWLASKGRDEEALDSLCRLRTLPASDRRVRQELMDIQAEVRFHQQLNRENHPDLQDSGRKNSILQELSSWTDCFRKGCWRRTHIGIGLGFFQQFIGINALIYYSPTIFATMGLDTSMQLIMSGVLNVVQLVGVTSSIWTMDVVGRRKLLLSGAALMAISHIIIAALFGIYSVDWPSHKAEGWTSVAFLLFYMLAFGATWGPIPWVMPSKIFPSSLRAKGVALSTCSNWLNNFVVGLITPPLVQGTGYGAYVFFAIFCLLAGVWTYFFVPETRGRTLEQMDRVFKDKASKEEKMKRRVIMAELIRAQYENAHHEFA</sequence>
<feature type="transmembrane region" description="Helical" evidence="8">
    <location>
        <begin position="355"/>
        <end position="376"/>
    </location>
</feature>
<evidence type="ECO:0000256" key="5">
    <source>
        <dbReference type="ARBA" id="ARBA00022989"/>
    </source>
</evidence>
<feature type="transmembrane region" description="Helical" evidence="8">
    <location>
        <begin position="388"/>
        <end position="409"/>
    </location>
</feature>
<evidence type="ECO:0000256" key="2">
    <source>
        <dbReference type="ARBA" id="ARBA00010992"/>
    </source>
</evidence>
<reference evidence="10 11" key="1">
    <citation type="submission" date="2020-08" db="EMBL/GenBank/DDBJ databases">
        <title>The completed genome sequence of the pathogenic ascomycete fungus Penicillium digitatum.</title>
        <authorList>
            <person name="Wang M."/>
        </authorList>
    </citation>
    <scope>NUCLEOTIDE SEQUENCE [LARGE SCALE GENOMIC DNA]</scope>
    <source>
        <strain evidence="10 11">PdW03</strain>
    </source>
</reference>
<dbReference type="InterPro" id="IPR036259">
    <property type="entry name" value="MFS_trans_sf"/>
</dbReference>
<dbReference type="GO" id="GO:0016020">
    <property type="term" value="C:membrane"/>
    <property type="evidence" value="ECO:0007669"/>
    <property type="project" value="UniProtKB-SubCell"/>
</dbReference>
<feature type="transmembrane region" description="Helical" evidence="8">
    <location>
        <begin position="152"/>
        <end position="172"/>
    </location>
</feature>
<feature type="transmembrane region" description="Helical" evidence="8">
    <location>
        <begin position="124"/>
        <end position="146"/>
    </location>
</feature>
<feature type="transmembrane region" description="Helical" evidence="8">
    <location>
        <begin position="184"/>
        <end position="203"/>
    </location>
</feature>
<evidence type="ECO:0000313" key="10">
    <source>
        <dbReference type="EMBL" id="QQK45557.1"/>
    </source>
</evidence>